<organism evidence="1 2">
    <name type="scientific">Centaurea solstitialis</name>
    <name type="common">yellow star-thistle</name>
    <dbReference type="NCBI Taxonomy" id="347529"/>
    <lineage>
        <taxon>Eukaryota</taxon>
        <taxon>Viridiplantae</taxon>
        <taxon>Streptophyta</taxon>
        <taxon>Embryophyta</taxon>
        <taxon>Tracheophyta</taxon>
        <taxon>Spermatophyta</taxon>
        <taxon>Magnoliopsida</taxon>
        <taxon>eudicotyledons</taxon>
        <taxon>Gunneridae</taxon>
        <taxon>Pentapetalae</taxon>
        <taxon>asterids</taxon>
        <taxon>campanulids</taxon>
        <taxon>Asterales</taxon>
        <taxon>Asteraceae</taxon>
        <taxon>Carduoideae</taxon>
        <taxon>Cardueae</taxon>
        <taxon>Centaureinae</taxon>
        <taxon>Centaurea</taxon>
    </lineage>
</organism>
<name>A0AA38TZD3_9ASTR</name>
<evidence type="ECO:0000313" key="2">
    <source>
        <dbReference type="Proteomes" id="UP001172457"/>
    </source>
</evidence>
<comment type="caution">
    <text evidence="1">The sequence shown here is derived from an EMBL/GenBank/DDBJ whole genome shotgun (WGS) entry which is preliminary data.</text>
</comment>
<protein>
    <submittedName>
        <fullName evidence="1">Uncharacterized protein</fullName>
    </submittedName>
</protein>
<proteinExistence type="predicted"/>
<evidence type="ECO:0000313" key="1">
    <source>
        <dbReference type="EMBL" id="KAJ9565908.1"/>
    </source>
</evidence>
<dbReference type="EMBL" id="JARYMX010000001">
    <property type="protein sequence ID" value="KAJ9565908.1"/>
    <property type="molecule type" value="Genomic_DNA"/>
</dbReference>
<sequence>MVQSRSRQRSINTHLMLSSLSSTNFVMIRKLPDFKNNLEALNSNTKAIKLVSNNDQPISYIYDLTDYNKETRLQDNL</sequence>
<accession>A0AA38TZD3</accession>
<keyword evidence="2" id="KW-1185">Reference proteome</keyword>
<dbReference type="Proteomes" id="UP001172457">
    <property type="component" value="Chromosome 1"/>
</dbReference>
<dbReference type="AlphaFoldDB" id="A0AA38TZD3"/>
<reference evidence="1" key="1">
    <citation type="submission" date="2023-03" db="EMBL/GenBank/DDBJ databases">
        <title>Chromosome-scale reference genome and RAD-based genetic map of yellow starthistle (Centaurea solstitialis) reveal putative structural variation and QTLs associated with invader traits.</title>
        <authorList>
            <person name="Reatini B."/>
            <person name="Cang F.A."/>
            <person name="Jiang Q."/>
            <person name="Mckibben M.T.W."/>
            <person name="Barker M.S."/>
            <person name="Rieseberg L.H."/>
            <person name="Dlugosch K.M."/>
        </authorList>
    </citation>
    <scope>NUCLEOTIDE SEQUENCE</scope>
    <source>
        <strain evidence="1">CAN-66</strain>
        <tissue evidence="1">Leaf</tissue>
    </source>
</reference>
<gene>
    <name evidence="1" type="ORF">OSB04_001874</name>
</gene>